<dbReference type="EMBL" id="JBHSBL010000024">
    <property type="protein sequence ID" value="MFC4069999.1"/>
    <property type="molecule type" value="Genomic_DNA"/>
</dbReference>
<reference evidence="2" key="1">
    <citation type="journal article" date="2019" name="Int. J. Syst. Evol. Microbiol.">
        <title>The Global Catalogue of Microorganisms (GCM) 10K type strain sequencing project: providing services to taxonomists for standard genome sequencing and annotation.</title>
        <authorList>
            <consortium name="The Broad Institute Genomics Platform"/>
            <consortium name="The Broad Institute Genome Sequencing Center for Infectious Disease"/>
            <person name="Wu L."/>
            <person name="Ma J."/>
        </authorList>
    </citation>
    <scope>NUCLEOTIDE SEQUENCE [LARGE SCALE GENOMIC DNA]</scope>
    <source>
        <strain evidence="2">TBRC 5832</strain>
    </source>
</reference>
<evidence type="ECO:0000313" key="2">
    <source>
        <dbReference type="Proteomes" id="UP001595867"/>
    </source>
</evidence>
<organism evidence="1 2">
    <name type="scientific">Actinoplanes subglobosus</name>
    <dbReference type="NCBI Taxonomy" id="1547892"/>
    <lineage>
        <taxon>Bacteria</taxon>
        <taxon>Bacillati</taxon>
        <taxon>Actinomycetota</taxon>
        <taxon>Actinomycetes</taxon>
        <taxon>Micromonosporales</taxon>
        <taxon>Micromonosporaceae</taxon>
        <taxon>Actinoplanes</taxon>
    </lineage>
</organism>
<keyword evidence="2" id="KW-1185">Reference proteome</keyword>
<gene>
    <name evidence="1" type="ORF">ACFO0C_34160</name>
</gene>
<dbReference type="RefSeq" id="WP_378070894.1">
    <property type="nucleotide sequence ID" value="NZ_JBHSBL010000024.1"/>
</dbReference>
<evidence type="ECO:0000313" key="1">
    <source>
        <dbReference type="EMBL" id="MFC4069999.1"/>
    </source>
</evidence>
<protein>
    <submittedName>
        <fullName evidence="1">Uncharacterized protein</fullName>
    </submittedName>
</protein>
<name>A0ABV8J4N3_9ACTN</name>
<proteinExistence type="predicted"/>
<accession>A0ABV8J4N3</accession>
<comment type="caution">
    <text evidence="1">The sequence shown here is derived from an EMBL/GenBank/DDBJ whole genome shotgun (WGS) entry which is preliminary data.</text>
</comment>
<dbReference type="Proteomes" id="UP001595867">
    <property type="component" value="Unassembled WGS sequence"/>
</dbReference>
<sequence>MNDERLLDADPYRNIAGRLDGAEQHLLEEIMSTPLVPSVPHRPPFRRRLAGALAAAAVVTGVIGASALLPDQAAPPPAALPGVTPSGAAPTGGVGAGHQLDLKYATSHPRLLVDEPGWTLEVIYGFAERNGSVSFTNGERHLDMTWYAASSYQSYLDDRLHVSKPRATRVAGVGAKVFTYGPTDFAAMLDPRDGTFVEIRVQGGEVSRSYFDKLLTRIERVEPEEFLAALPPEVVTPGEAPAEADKALTGVPLPPGFDYERLGLDGAYTPYQFQARAVRLVACGWAGEWVRADKAGDDTAAETAVAALRGSRNWPILKDMDRTKRGDWSRMLWEATGEATRDMPRDVQSLAGCSD</sequence>